<keyword evidence="3" id="KW-1185">Reference proteome</keyword>
<evidence type="ECO:0000256" key="1">
    <source>
        <dbReference type="SAM" id="MobiDB-lite"/>
    </source>
</evidence>
<accession>A0AAD9E7G0</accession>
<comment type="caution">
    <text evidence="2">The sequence shown here is derived from an EMBL/GenBank/DDBJ whole genome shotgun (WGS) entry which is preliminary data.</text>
</comment>
<dbReference type="Proteomes" id="UP001243330">
    <property type="component" value="Unassembled WGS sequence"/>
</dbReference>
<proteinExistence type="predicted"/>
<dbReference type="AlphaFoldDB" id="A0AAD9E7G0"/>
<evidence type="ECO:0000313" key="2">
    <source>
        <dbReference type="EMBL" id="KAK1838200.1"/>
    </source>
</evidence>
<feature type="compositionally biased region" description="Polar residues" evidence="1">
    <location>
        <begin position="83"/>
        <end position="97"/>
    </location>
</feature>
<reference evidence="2" key="1">
    <citation type="submission" date="2023-01" db="EMBL/GenBank/DDBJ databases">
        <title>Colletotrichum chrysophilum M932 genome sequence.</title>
        <authorList>
            <person name="Baroncelli R."/>
        </authorList>
    </citation>
    <scope>NUCLEOTIDE SEQUENCE</scope>
    <source>
        <strain evidence="2">M932</strain>
    </source>
</reference>
<evidence type="ECO:0000313" key="3">
    <source>
        <dbReference type="Proteomes" id="UP001243330"/>
    </source>
</evidence>
<sequence length="111" mass="11912">MSPESRPNNIHHPSQALRATAQAACDALPLNDGENSQKLPSRQDPRPAQLFSSTLSSLPNSIATSKPRTPDIAPPAAKENAQERSQTPPSYTRSSPITIFIPASDITMNLP</sequence>
<feature type="compositionally biased region" description="Polar residues" evidence="1">
    <location>
        <begin position="50"/>
        <end position="67"/>
    </location>
</feature>
<protein>
    <submittedName>
        <fullName evidence="2">Uncharacterized protein</fullName>
    </submittedName>
</protein>
<feature type="region of interest" description="Disordered" evidence="1">
    <location>
        <begin position="29"/>
        <end position="111"/>
    </location>
</feature>
<gene>
    <name evidence="2" type="ORF">CCHR01_19181</name>
</gene>
<name>A0AAD9E7G0_9PEZI</name>
<dbReference type="EMBL" id="JAQOWY010000884">
    <property type="protein sequence ID" value="KAK1838200.1"/>
    <property type="molecule type" value="Genomic_DNA"/>
</dbReference>
<organism evidence="2 3">
    <name type="scientific">Colletotrichum chrysophilum</name>
    <dbReference type="NCBI Taxonomy" id="1836956"/>
    <lineage>
        <taxon>Eukaryota</taxon>
        <taxon>Fungi</taxon>
        <taxon>Dikarya</taxon>
        <taxon>Ascomycota</taxon>
        <taxon>Pezizomycotina</taxon>
        <taxon>Sordariomycetes</taxon>
        <taxon>Hypocreomycetidae</taxon>
        <taxon>Glomerellales</taxon>
        <taxon>Glomerellaceae</taxon>
        <taxon>Colletotrichum</taxon>
        <taxon>Colletotrichum gloeosporioides species complex</taxon>
    </lineage>
</organism>